<proteinExistence type="predicted"/>
<reference evidence="2 3" key="1">
    <citation type="submission" date="2021-06" db="EMBL/GenBank/DDBJ databases">
        <authorList>
            <person name="Palmer J.M."/>
        </authorList>
    </citation>
    <scope>NUCLEOTIDE SEQUENCE [LARGE SCALE GENOMIC DNA]</scope>
    <source>
        <strain evidence="2 3">XC_2019</strain>
        <tissue evidence="2">Muscle</tissue>
    </source>
</reference>
<name>A0ABV0RIH2_9TELE</name>
<evidence type="ECO:0000256" key="1">
    <source>
        <dbReference type="SAM" id="MobiDB-lite"/>
    </source>
</evidence>
<evidence type="ECO:0000313" key="2">
    <source>
        <dbReference type="EMBL" id="MEQ2207976.1"/>
    </source>
</evidence>
<protein>
    <submittedName>
        <fullName evidence="2">Uncharacterized protein</fullName>
    </submittedName>
</protein>
<organism evidence="2 3">
    <name type="scientific">Xenoophorus captivus</name>
    <dbReference type="NCBI Taxonomy" id="1517983"/>
    <lineage>
        <taxon>Eukaryota</taxon>
        <taxon>Metazoa</taxon>
        <taxon>Chordata</taxon>
        <taxon>Craniata</taxon>
        <taxon>Vertebrata</taxon>
        <taxon>Euteleostomi</taxon>
        <taxon>Actinopterygii</taxon>
        <taxon>Neopterygii</taxon>
        <taxon>Teleostei</taxon>
        <taxon>Neoteleostei</taxon>
        <taxon>Acanthomorphata</taxon>
        <taxon>Ovalentaria</taxon>
        <taxon>Atherinomorphae</taxon>
        <taxon>Cyprinodontiformes</taxon>
        <taxon>Goodeidae</taxon>
        <taxon>Xenoophorus</taxon>
    </lineage>
</organism>
<feature type="compositionally biased region" description="Basic and acidic residues" evidence="1">
    <location>
        <begin position="61"/>
        <end position="77"/>
    </location>
</feature>
<dbReference type="Proteomes" id="UP001434883">
    <property type="component" value="Unassembled WGS sequence"/>
</dbReference>
<sequence length="110" mass="12444">MLQAAMRLPWLVEGSRVVVRVCVFKYVHCGDWQGTRRLRTSCRKQQTGIIRHSRPKQLKPQRSDSTKSDEAEGDTRTSRRRGWAPLTCNPSLFPAETEPPPAPPSFGGKL</sequence>
<evidence type="ECO:0000313" key="3">
    <source>
        <dbReference type="Proteomes" id="UP001434883"/>
    </source>
</evidence>
<comment type="caution">
    <text evidence="2">The sequence shown here is derived from an EMBL/GenBank/DDBJ whole genome shotgun (WGS) entry which is preliminary data.</text>
</comment>
<dbReference type="EMBL" id="JAHRIN010046930">
    <property type="protein sequence ID" value="MEQ2207976.1"/>
    <property type="molecule type" value="Genomic_DNA"/>
</dbReference>
<keyword evidence="3" id="KW-1185">Reference proteome</keyword>
<accession>A0ABV0RIH2</accession>
<gene>
    <name evidence="2" type="ORF">XENOCAPTIV_022179</name>
</gene>
<feature type="region of interest" description="Disordered" evidence="1">
    <location>
        <begin position="43"/>
        <end position="110"/>
    </location>
</feature>